<dbReference type="AlphaFoldDB" id="C4WHJ7"/>
<dbReference type="Proteomes" id="UP000004386">
    <property type="component" value="Unassembled WGS sequence"/>
</dbReference>
<dbReference type="GeneID" id="57307026"/>
<dbReference type="EMBL" id="ACQA01000001">
    <property type="protein sequence ID" value="EEQ95649.1"/>
    <property type="molecule type" value="Genomic_DNA"/>
</dbReference>
<gene>
    <name evidence="2" type="ORF">OINT_1001036</name>
</gene>
<dbReference type="HOGENOM" id="CLU_177553_0_0_5"/>
<keyword evidence="1" id="KW-0732">Signal</keyword>
<organism evidence="2 3">
    <name type="scientific">Brucella intermedia LMG 3301</name>
    <dbReference type="NCBI Taxonomy" id="641118"/>
    <lineage>
        <taxon>Bacteria</taxon>
        <taxon>Pseudomonadati</taxon>
        <taxon>Pseudomonadota</taxon>
        <taxon>Alphaproteobacteria</taxon>
        <taxon>Hyphomicrobiales</taxon>
        <taxon>Brucellaceae</taxon>
        <taxon>Brucella/Ochrobactrum group</taxon>
        <taxon>Brucella</taxon>
    </lineage>
</organism>
<protein>
    <submittedName>
        <fullName evidence="2">Uncharacterized protein</fullName>
    </submittedName>
</protein>
<feature type="chain" id="PRO_5002945183" evidence="1">
    <location>
        <begin position="22"/>
        <end position="106"/>
    </location>
</feature>
<comment type="caution">
    <text evidence="2">The sequence shown here is derived from an EMBL/GenBank/DDBJ whole genome shotgun (WGS) entry which is preliminary data.</text>
</comment>
<name>C4WHJ7_9HYPH</name>
<evidence type="ECO:0000313" key="2">
    <source>
        <dbReference type="EMBL" id="EEQ95649.1"/>
    </source>
</evidence>
<reference evidence="2 3" key="1">
    <citation type="submission" date="2009-05" db="EMBL/GenBank/DDBJ databases">
        <authorList>
            <person name="Setubal J.C."/>
            <person name="Boyle S."/>
            <person name="Crasta O.R."/>
            <person name="Gillespie J.J."/>
            <person name="Kenyon R.W."/>
            <person name="Lu J."/>
            <person name="Mane S."/>
            <person name="Nagrani S."/>
            <person name="Shallom J.M."/>
            <person name="Shallom S."/>
            <person name="Shukla M."/>
            <person name="Snyder E.E."/>
            <person name="Sobral B.W."/>
            <person name="Wattam A.R."/>
            <person name="Will R."/>
            <person name="Williams K."/>
            <person name="Yoo H."/>
            <person name="Munk C."/>
            <person name="Tapia R."/>
            <person name="Green L."/>
            <person name="Rogers Y."/>
            <person name="Detter J.C."/>
            <person name="Bruce D."/>
            <person name="Brettin T.S."/>
            <person name="Tsolis R."/>
        </authorList>
    </citation>
    <scope>NUCLEOTIDE SEQUENCE [LARGE SCALE GENOMIC DNA]</scope>
    <source>
        <strain evidence="2 3">LMG 3301</strain>
    </source>
</reference>
<evidence type="ECO:0000256" key="1">
    <source>
        <dbReference type="SAM" id="SignalP"/>
    </source>
</evidence>
<dbReference type="RefSeq" id="WP_006466715.1">
    <property type="nucleotide sequence ID" value="NZ_ACQA01000001.1"/>
</dbReference>
<evidence type="ECO:0000313" key="3">
    <source>
        <dbReference type="Proteomes" id="UP000004386"/>
    </source>
</evidence>
<accession>C4WHJ7</accession>
<feature type="signal peptide" evidence="1">
    <location>
        <begin position="1"/>
        <end position="21"/>
    </location>
</feature>
<sequence>MKRLVLISYITAVLTATSAAADTEAERDEFCKALGSLATSIMKHRQNNTPMSDLMKKPADASISKISRAIIMDAYEQPAYVSEEGQQRAIGTFRNKVELECYKAGN</sequence>
<proteinExistence type="predicted"/>